<dbReference type="EMBL" id="KV700127">
    <property type="protein sequence ID" value="OCF33077.1"/>
    <property type="molecule type" value="Genomic_DNA"/>
</dbReference>
<protein>
    <recommendedName>
        <fullName evidence="4">COQ9 domain-containing protein</fullName>
    </recommendedName>
</protein>
<keyword evidence="3" id="KW-1185">Reference proteome</keyword>
<dbReference type="Proteomes" id="UP000092666">
    <property type="component" value="Unassembled WGS sequence"/>
</dbReference>
<dbReference type="STRING" id="1296120.A0A1B9GPY8"/>
<gene>
    <name evidence="2" type="ORF">I316_05122</name>
</gene>
<feature type="compositionally biased region" description="Low complexity" evidence="1">
    <location>
        <begin position="148"/>
        <end position="160"/>
    </location>
</feature>
<name>A0A1B9GPY8_9TREE</name>
<proteinExistence type="predicted"/>
<evidence type="ECO:0008006" key="4">
    <source>
        <dbReference type="Google" id="ProtNLM"/>
    </source>
</evidence>
<evidence type="ECO:0000313" key="2">
    <source>
        <dbReference type="EMBL" id="OCF33077.1"/>
    </source>
</evidence>
<evidence type="ECO:0000256" key="1">
    <source>
        <dbReference type="SAM" id="MobiDB-lite"/>
    </source>
</evidence>
<reference evidence="3" key="2">
    <citation type="submission" date="2013-12" db="EMBL/GenBank/DDBJ databases">
        <title>Evolution of pathogenesis and genome organization in the Tremellales.</title>
        <authorList>
            <person name="Cuomo C."/>
            <person name="Litvintseva A."/>
            <person name="Heitman J."/>
            <person name="Chen Y."/>
            <person name="Sun S."/>
            <person name="Springer D."/>
            <person name="Dromer F."/>
            <person name="Young S."/>
            <person name="Zeng Q."/>
            <person name="Chapman S."/>
            <person name="Gujja S."/>
            <person name="Saif S."/>
            <person name="Birren B."/>
        </authorList>
    </citation>
    <scope>NUCLEOTIDE SEQUENCE [LARGE SCALE GENOMIC DNA]</scope>
    <source>
        <strain evidence="3">BCC8398</strain>
    </source>
</reference>
<sequence length="318" mass="34847">MALRSQILDHTLPLLHTQSFTRPALVSSLRTLKPEIQDADSVIDTIFGSGSVGPVRSLVEFWEDRGRSEMEGQQQGANVTAGKVDLEQVLSKRLEWSAAVGEHLVEAYANLITPSSTPSIPLPSLPILRQLLSSIKLPPAYSPPPSPLASSSTSSSSPLSEQQGRRPITSILDQLSSMTGHRIPLLSTNPIGPLTYAWRIADQALYLVEQKNKPVGQIKRGYWNEPVGPGPEWYTKRIGLAAAYLSAESRLLQPYPQRQSQIQNPHLPAALSALSSNLKTFKSTISSLENTEQNLGDVAGFIEFVGKSWQGIIRSRYF</sequence>
<dbReference type="AlphaFoldDB" id="A0A1B9GPY8"/>
<organism evidence="2 3">
    <name type="scientific">Kwoniella heveanensis BCC8398</name>
    <dbReference type="NCBI Taxonomy" id="1296120"/>
    <lineage>
        <taxon>Eukaryota</taxon>
        <taxon>Fungi</taxon>
        <taxon>Dikarya</taxon>
        <taxon>Basidiomycota</taxon>
        <taxon>Agaricomycotina</taxon>
        <taxon>Tremellomycetes</taxon>
        <taxon>Tremellales</taxon>
        <taxon>Cryptococcaceae</taxon>
        <taxon>Kwoniella</taxon>
    </lineage>
</organism>
<reference evidence="2 3" key="1">
    <citation type="submission" date="2013-07" db="EMBL/GenBank/DDBJ databases">
        <title>The Genome Sequence of Cryptococcus heveanensis BCC8398.</title>
        <authorList>
            <consortium name="The Broad Institute Genome Sequencing Platform"/>
            <person name="Cuomo C."/>
            <person name="Litvintseva A."/>
            <person name="Chen Y."/>
            <person name="Heitman J."/>
            <person name="Sun S."/>
            <person name="Springer D."/>
            <person name="Dromer F."/>
            <person name="Young S.K."/>
            <person name="Zeng Q."/>
            <person name="Gargeya S."/>
            <person name="Fitzgerald M."/>
            <person name="Abouelleil A."/>
            <person name="Alvarado L."/>
            <person name="Berlin A.M."/>
            <person name="Chapman S.B."/>
            <person name="Dewar J."/>
            <person name="Goldberg J."/>
            <person name="Griggs A."/>
            <person name="Gujja S."/>
            <person name="Hansen M."/>
            <person name="Howarth C."/>
            <person name="Imamovic A."/>
            <person name="Larimer J."/>
            <person name="McCowan C."/>
            <person name="Murphy C."/>
            <person name="Pearson M."/>
            <person name="Priest M."/>
            <person name="Roberts A."/>
            <person name="Saif S."/>
            <person name="Shea T."/>
            <person name="Sykes S."/>
            <person name="Wortman J."/>
            <person name="Nusbaum C."/>
            <person name="Birren B."/>
        </authorList>
    </citation>
    <scope>NUCLEOTIDE SEQUENCE [LARGE SCALE GENOMIC DNA]</scope>
    <source>
        <strain evidence="2 3">BCC8398</strain>
    </source>
</reference>
<feature type="region of interest" description="Disordered" evidence="1">
    <location>
        <begin position="142"/>
        <end position="165"/>
    </location>
</feature>
<evidence type="ECO:0000313" key="3">
    <source>
        <dbReference type="Proteomes" id="UP000092666"/>
    </source>
</evidence>
<accession>A0A1B9GPY8</accession>
<dbReference type="OrthoDB" id="619536at2759"/>